<evidence type="ECO:0000256" key="1">
    <source>
        <dbReference type="ARBA" id="ARBA00023102"/>
    </source>
</evidence>
<keyword evidence="4" id="KW-0328">Glycosyltransferase</keyword>
<dbReference type="Pfam" id="PF13393">
    <property type="entry name" value="tRNA-synt_His"/>
    <property type="match status" value="2"/>
</dbReference>
<dbReference type="SUPFAM" id="SSF55681">
    <property type="entry name" value="Class II aaRS and biotin synthetases"/>
    <property type="match status" value="1"/>
</dbReference>
<feature type="domain" description="Class II Histidinyl-tRNA synthetase (HisRS)-like catalytic core" evidence="3">
    <location>
        <begin position="243"/>
        <end position="376"/>
    </location>
</feature>
<dbReference type="PANTHER" id="PTHR43707">
    <property type="entry name" value="HISTIDYL-TRNA SYNTHETASE"/>
    <property type="match status" value="1"/>
</dbReference>
<evidence type="ECO:0000256" key="2">
    <source>
        <dbReference type="PIRSR" id="PIRSR001549-1"/>
    </source>
</evidence>
<keyword evidence="1" id="KW-0368">Histidine biosynthesis</keyword>
<feature type="binding site" evidence="2">
    <location>
        <position position="105"/>
    </location>
    <ligand>
        <name>L-histidine</name>
        <dbReference type="ChEBI" id="CHEBI:57595"/>
    </ligand>
</feature>
<keyword evidence="1" id="KW-0028">Amino-acid biosynthesis</keyword>
<evidence type="ECO:0000313" key="4">
    <source>
        <dbReference type="EMBL" id="SON54607.1"/>
    </source>
</evidence>
<dbReference type="GO" id="GO:0006427">
    <property type="term" value="P:histidyl-tRNA aminoacylation"/>
    <property type="evidence" value="ECO:0007669"/>
    <property type="project" value="TreeGrafter"/>
</dbReference>
<feature type="binding site" evidence="2">
    <location>
        <position position="322"/>
    </location>
    <ligand>
        <name>L-histidine</name>
        <dbReference type="ChEBI" id="CHEBI:57595"/>
    </ligand>
</feature>
<keyword evidence="4" id="KW-0808">Transferase</keyword>
<sequence>MQDGAVARTIARVSERFAGAGFAPVEVPVLLPMEDFVRISGEEFRRRMFVTTDGRGVERCLRPEFTIPVCRKAVATGIAGDAVRFSYSGQIFRNGRAGESDEVWQMGGELIGRHDPAGADAEILALALDIARDNGVSAPQVTIGDVGLFAALLDALALPAAWKRRLMTQFGDPRKVRETVRHMHAPASGFAQFSPHADVIKALSEFPSERVGELFADILSIAGIQSVGGRTTSEIAERVLEQATLAAETVMPAGATDIVDAFLDLELPLAEAADKLKSHALMAGADKGALAAAIARFEARIDAFQASGIALDNVTFSASFGRRLGYYDGFVFDITDPRAAGLGQVCGGGRYDALMTSFGAPADVKAVGFAVWTERLAGLEASS</sequence>
<feature type="binding site" evidence="2">
    <location>
        <position position="93"/>
    </location>
    <ligand>
        <name>L-histidine</name>
        <dbReference type="ChEBI" id="CHEBI:57595"/>
    </ligand>
</feature>
<dbReference type="InterPro" id="IPR041715">
    <property type="entry name" value="HisRS-like_core"/>
</dbReference>
<accession>A0A2C9D2P7</accession>
<reference evidence="5" key="1">
    <citation type="submission" date="2017-09" db="EMBL/GenBank/DDBJ databases">
        <title>Genome sequence of Nannocystis excedens DSM 71.</title>
        <authorList>
            <person name="Blom J."/>
        </authorList>
    </citation>
    <scope>NUCLEOTIDE SEQUENCE [LARGE SCALE GENOMIC DNA]</scope>
    <source>
        <strain evidence="5">type strain: E19</strain>
    </source>
</reference>
<dbReference type="Proteomes" id="UP000223606">
    <property type="component" value="Chromosome 1"/>
</dbReference>
<dbReference type="PANTHER" id="PTHR43707:SF1">
    <property type="entry name" value="HISTIDINE--TRNA LIGASE, MITOCHONDRIAL-RELATED"/>
    <property type="match status" value="1"/>
</dbReference>
<feature type="binding site" evidence="2">
    <location>
        <position position="109"/>
    </location>
    <ligand>
        <name>L-histidine</name>
        <dbReference type="ChEBI" id="CHEBI:57595"/>
    </ligand>
</feature>
<dbReference type="InterPro" id="IPR004516">
    <property type="entry name" value="HisRS/HisZ"/>
</dbReference>
<evidence type="ECO:0000259" key="3">
    <source>
        <dbReference type="Pfam" id="PF13393"/>
    </source>
</evidence>
<keyword evidence="5" id="KW-1185">Reference proteome</keyword>
<feature type="binding site" evidence="2">
    <location>
        <begin position="64"/>
        <end position="66"/>
    </location>
    <ligand>
        <name>L-histidine</name>
        <dbReference type="ChEBI" id="CHEBI:57595"/>
    </ligand>
</feature>
<dbReference type="PIRSF" id="PIRSF001549">
    <property type="entry name" value="His-tRNA_synth"/>
    <property type="match status" value="1"/>
</dbReference>
<dbReference type="GO" id="GO:0016757">
    <property type="term" value="F:glycosyltransferase activity"/>
    <property type="evidence" value="ECO:0007669"/>
    <property type="project" value="UniProtKB-KW"/>
</dbReference>
<gene>
    <name evidence="4" type="primary">hisZ</name>
    <name evidence="4" type="ORF">HDIA_1066</name>
</gene>
<dbReference type="GO" id="GO:0005737">
    <property type="term" value="C:cytoplasm"/>
    <property type="evidence" value="ECO:0007669"/>
    <property type="project" value="InterPro"/>
</dbReference>
<dbReference type="GO" id="GO:0004821">
    <property type="term" value="F:histidine-tRNA ligase activity"/>
    <property type="evidence" value="ECO:0007669"/>
    <property type="project" value="TreeGrafter"/>
</dbReference>
<organism evidence="4 5">
    <name type="scientific">Hartmannibacter diazotrophicus</name>
    <dbReference type="NCBI Taxonomy" id="1482074"/>
    <lineage>
        <taxon>Bacteria</taxon>
        <taxon>Pseudomonadati</taxon>
        <taxon>Pseudomonadota</taxon>
        <taxon>Alphaproteobacteria</taxon>
        <taxon>Hyphomicrobiales</taxon>
        <taxon>Pleomorphomonadaceae</taxon>
        <taxon>Hartmannibacter</taxon>
    </lineage>
</organism>
<dbReference type="OrthoDB" id="9797914at2"/>
<evidence type="ECO:0000313" key="5">
    <source>
        <dbReference type="Proteomes" id="UP000223606"/>
    </source>
</evidence>
<feature type="domain" description="Class II Histidinyl-tRNA synthetase (HisRS)-like catalytic core" evidence="3">
    <location>
        <begin position="7"/>
        <end position="170"/>
    </location>
</feature>
<dbReference type="EMBL" id="LT960614">
    <property type="protein sequence ID" value="SON54607.1"/>
    <property type="molecule type" value="Genomic_DNA"/>
</dbReference>
<proteinExistence type="predicted"/>
<dbReference type="RefSeq" id="WP_099555068.1">
    <property type="nucleotide sequence ID" value="NZ_LT960614.1"/>
</dbReference>
<dbReference type="GO" id="GO:0000105">
    <property type="term" value="P:L-histidine biosynthetic process"/>
    <property type="evidence" value="ECO:0007669"/>
    <property type="project" value="UniProtKB-KW"/>
</dbReference>
<dbReference type="AlphaFoldDB" id="A0A2C9D2P7"/>
<dbReference type="InterPro" id="IPR045864">
    <property type="entry name" value="aa-tRNA-synth_II/BPL/LPL"/>
</dbReference>
<dbReference type="Gene3D" id="3.30.930.10">
    <property type="entry name" value="Bira Bifunctional Protein, Domain 2"/>
    <property type="match status" value="1"/>
</dbReference>
<protein>
    <submittedName>
        <fullName evidence="4">ATP phosphoribosyltransferase regulatory subunit</fullName>
    </submittedName>
</protein>
<name>A0A2C9D2P7_9HYPH</name>
<feature type="binding site" evidence="2">
    <location>
        <begin position="326"/>
        <end position="327"/>
    </location>
    <ligand>
        <name>L-histidine</name>
        <dbReference type="ChEBI" id="CHEBI:57595"/>
    </ligand>
</feature>
<dbReference type="KEGG" id="hdi:HDIA_1066"/>